<evidence type="ECO:0000256" key="2">
    <source>
        <dbReference type="ARBA" id="ARBA00010799"/>
    </source>
</evidence>
<evidence type="ECO:0000256" key="5">
    <source>
        <dbReference type="ARBA" id="ARBA00022989"/>
    </source>
</evidence>
<dbReference type="GO" id="GO:0005789">
    <property type="term" value="C:endoplasmic reticulum membrane"/>
    <property type="evidence" value="ECO:0007669"/>
    <property type="project" value="UniProtKB-SubCell"/>
</dbReference>
<dbReference type="PANTHER" id="PTHR42650:SF1">
    <property type="entry name" value="GUIDED ENTRY OF TAIL-ANCHORED PROTEINS FACTOR 1"/>
    <property type="match status" value="1"/>
</dbReference>
<dbReference type="InterPro" id="IPR028945">
    <property type="entry name" value="Get1"/>
</dbReference>
<feature type="transmembrane region" description="Helical" evidence="7">
    <location>
        <begin position="105"/>
        <end position="123"/>
    </location>
</feature>
<dbReference type="GO" id="GO:0043495">
    <property type="term" value="F:protein-membrane adaptor activity"/>
    <property type="evidence" value="ECO:0007669"/>
    <property type="project" value="TreeGrafter"/>
</dbReference>
<evidence type="ECO:0000313" key="9">
    <source>
        <dbReference type="Proteomes" id="UP001408789"/>
    </source>
</evidence>
<evidence type="ECO:0000313" key="8">
    <source>
        <dbReference type="EMBL" id="KAK9074808.1"/>
    </source>
</evidence>
<gene>
    <name evidence="8" type="ORF">SSX86_003127</name>
</gene>
<feature type="transmembrane region" description="Helical" evidence="7">
    <location>
        <begin position="12"/>
        <end position="31"/>
    </location>
</feature>
<name>A0AAP0DKQ9_9ASTR</name>
<keyword evidence="9" id="KW-1185">Reference proteome</keyword>
<evidence type="ECO:0000256" key="6">
    <source>
        <dbReference type="ARBA" id="ARBA00023136"/>
    </source>
</evidence>
<feature type="transmembrane region" description="Helical" evidence="7">
    <location>
        <begin position="257"/>
        <end position="277"/>
    </location>
</feature>
<evidence type="ECO:0000256" key="7">
    <source>
        <dbReference type="SAM" id="Phobius"/>
    </source>
</evidence>
<dbReference type="AlphaFoldDB" id="A0AAP0DKQ9"/>
<evidence type="ECO:0000256" key="3">
    <source>
        <dbReference type="ARBA" id="ARBA00022692"/>
    </source>
</evidence>
<dbReference type="GO" id="GO:0043529">
    <property type="term" value="C:GET complex"/>
    <property type="evidence" value="ECO:0007669"/>
    <property type="project" value="TreeGrafter"/>
</dbReference>
<sequence>MEETLEHQTKSLVALIIFLFVFILQLFDKYLAHLKTKASVSEKDGQLRAEIKQLLKEAAALSEPSTFAQSAKLRRMAAAKERELAKSRESTSKEIKTSVILLEKILMISKILTYLICIVGFWRKPVAVISKELVQPFGRFLSWKSGGFVNDSVMVGVIPWLILSNRVGKYFCNKVFKPSTFVQSAKLRRMAAAKERELAKSRESTSKEIKTSVILLEKFLMISKILTYLICIVGFWRKPVAVISKELVQPFGRFLSWKSGGFVNDSVMVGVIPWLILSNRVGKYFCNKVFK</sequence>
<feature type="transmembrane region" description="Helical" evidence="7">
    <location>
        <begin position="219"/>
        <end position="237"/>
    </location>
</feature>
<reference evidence="8 9" key="1">
    <citation type="submission" date="2024-04" db="EMBL/GenBank/DDBJ databases">
        <title>The reference genome of an endangered Asteraceae, Deinandra increscens subsp. villosa, native to the Central Coast of California.</title>
        <authorList>
            <person name="Guilliams M."/>
            <person name="Hasenstab-Lehman K."/>
            <person name="Meyer R."/>
            <person name="Mcevoy S."/>
        </authorList>
    </citation>
    <scope>NUCLEOTIDE SEQUENCE [LARGE SCALE GENOMIC DNA]</scope>
    <source>
        <tissue evidence="8">Leaf</tissue>
    </source>
</reference>
<proteinExistence type="inferred from homology"/>
<evidence type="ECO:0000256" key="1">
    <source>
        <dbReference type="ARBA" id="ARBA00004586"/>
    </source>
</evidence>
<protein>
    <recommendedName>
        <fullName evidence="10">Guided entry of tail-anchored proteins factor 1</fullName>
    </recommendedName>
</protein>
<comment type="caution">
    <text evidence="8">The sequence shown here is derived from an EMBL/GenBank/DDBJ whole genome shotgun (WGS) entry which is preliminary data.</text>
</comment>
<organism evidence="8 9">
    <name type="scientific">Deinandra increscens subsp. villosa</name>
    <dbReference type="NCBI Taxonomy" id="3103831"/>
    <lineage>
        <taxon>Eukaryota</taxon>
        <taxon>Viridiplantae</taxon>
        <taxon>Streptophyta</taxon>
        <taxon>Embryophyta</taxon>
        <taxon>Tracheophyta</taxon>
        <taxon>Spermatophyta</taxon>
        <taxon>Magnoliopsida</taxon>
        <taxon>eudicotyledons</taxon>
        <taxon>Gunneridae</taxon>
        <taxon>Pentapetalae</taxon>
        <taxon>asterids</taxon>
        <taxon>campanulids</taxon>
        <taxon>Asterales</taxon>
        <taxon>Asteraceae</taxon>
        <taxon>Asteroideae</taxon>
        <taxon>Heliantheae alliance</taxon>
        <taxon>Madieae</taxon>
        <taxon>Madiinae</taxon>
        <taxon>Deinandra</taxon>
    </lineage>
</organism>
<keyword evidence="3 7" id="KW-0812">Transmembrane</keyword>
<evidence type="ECO:0000256" key="4">
    <source>
        <dbReference type="ARBA" id="ARBA00022824"/>
    </source>
</evidence>
<evidence type="ECO:0008006" key="10">
    <source>
        <dbReference type="Google" id="ProtNLM"/>
    </source>
</evidence>
<comment type="similarity">
    <text evidence="2">Belongs to the WRB/GET1 family.</text>
</comment>
<accession>A0AAP0DKQ9</accession>
<keyword evidence="4" id="KW-0256">Endoplasmic reticulum</keyword>
<dbReference type="GO" id="GO:0071816">
    <property type="term" value="P:tail-anchored membrane protein insertion into ER membrane"/>
    <property type="evidence" value="ECO:0007669"/>
    <property type="project" value="InterPro"/>
</dbReference>
<dbReference type="EMBL" id="JBCNJP010000007">
    <property type="protein sequence ID" value="KAK9074808.1"/>
    <property type="molecule type" value="Genomic_DNA"/>
</dbReference>
<keyword evidence="5 7" id="KW-1133">Transmembrane helix</keyword>
<dbReference type="Pfam" id="PF04420">
    <property type="entry name" value="CHD5"/>
    <property type="match status" value="1"/>
</dbReference>
<dbReference type="Proteomes" id="UP001408789">
    <property type="component" value="Unassembled WGS sequence"/>
</dbReference>
<comment type="subcellular location">
    <subcellularLocation>
        <location evidence="1">Endoplasmic reticulum membrane</location>
    </subcellularLocation>
</comment>
<dbReference type="PANTHER" id="PTHR42650">
    <property type="entry name" value="TAIL-ANCHORED PROTEIN INSERTION RECEPTOR WRB"/>
    <property type="match status" value="1"/>
</dbReference>
<keyword evidence="6 7" id="KW-0472">Membrane</keyword>